<dbReference type="EMBL" id="JALNTZ010000004">
    <property type="protein sequence ID" value="KAJ3655633.1"/>
    <property type="molecule type" value="Genomic_DNA"/>
</dbReference>
<dbReference type="GO" id="GO:0006310">
    <property type="term" value="P:DNA recombination"/>
    <property type="evidence" value="ECO:0007669"/>
    <property type="project" value="UniProtKB-KW"/>
</dbReference>
<dbReference type="InterPro" id="IPR013762">
    <property type="entry name" value="Integrase-like_cat_sf"/>
</dbReference>
<dbReference type="GO" id="GO:0003677">
    <property type="term" value="F:DNA binding"/>
    <property type="evidence" value="ECO:0007669"/>
    <property type="project" value="InterPro"/>
</dbReference>
<dbReference type="GO" id="GO:0015074">
    <property type="term" value="P:DNA integration"/>
    <property type="evidence" value="ECO:0007669"/>
    <property type="project" value="InterPro"/>
</dbReference>
<dbReference type="InterPro" id="IPR011010">
    <property type="entry name" value="DNA_brk_join_enz"/>
</dbReference>
<reference evidence="3" key="1">
    <citation type="journal article" date="2023" name="G3 (Bethesda)">
        <title>Whole genome assemblies of Zophobas morio and Tenebrio molitor.</title>
        <authorList>
            <person name="Kaur S."/>
            <person name="Stinson S.A."/>
            <person name="diCenzo G.C."/>
        </authorList>
    </citation>
    <scope>NUCLEOTIDE SEQUENCE</scope>
    <source>
        <strain evidence="3">QUZm001</strain>
    </source>
</reference>
<evidence type="ECO:0000256" key="1">
    <source>
        <dbReference type="ARBA" id="ARBA00023172"/>
    </source>
</evidence>
<protein>
    <recommendedName>
        <fullName evidence="2">Tyr recombinase domain-containing protein</fullName>
    </recommendedName>
</protein>
<dbReference type="Pfam" id="PF00589">
    <property type="entry name" value="Phage_integrase"/>
    <property type="match status" value="1"/>
</dbReference>
<organism evidence="3 4">
    <name type="scientific">Zophobas morio</name>
    <dbReference type="NCBI Taxonomy" id="2755281"/>
    <lineage>
        <taxon>Eukaryota</taxon>
        <taxon>Metazoa</taxon>
        <taxon>Ecdysozoa</taxon>
        <taxon>Arthropoda</taxon>
        <taxon>Hexapoda</taxon>
        <taxon>Insecta</taxon>
        <taxon>Pterygota</taxon>
        <taxon>Neoptera</taxon>
        <taxon>Endopterygota</taxon>
        <taxon>Coleoptera</taxon>
        <taxon>Polyphaga</taxon>
        <taxon>Cucujiformia</taxon>
        <taxon>Tenebrionidae</taxon>
        <taxon>Zophobas</taxon>
    </lineage>
</organism>
<evidence type="ECO:0000313" key="3">
    <source>
        <dbReference type="EMBL" id="KAJ3655633.1"/>
    </source>
</evidence>
<evidence type="ECO:0000313" key="4">
    <source>
        <dbReference type="Proteomes" id="UP001168821"/>
    </source>
</evidence>
<dbReference type="Gene3D" id="1.10.443.10">
    <property type="entry name" value="Intergrase catalytic core"/>
    <property type="match status" value="1"/>
</dbReference>
<keyword evidence="4" id="KW-1185">Reference proteome</keyword>
<comment type="caution">
    <text evidence="3">The sequence shown here is derived from an EMBL/GenBank/DDBJ whole genome shotgun (WGS) entry which is preliminary data.</text>
</comment>
<name>A0AA38ID30_9CUCU</name>
<dbReference type="InterPro" id="IPR002104">
    <property type="entry name" value="Integrase_catalytic"/>
</dbReference>
<gene>
    <name evidence="3" type="ORF">Zmor_014754</name>
</gene>
<dbReference type="AlphaFoldDB" id="A0AA38ID30"/>
<dbReference type="SUPFAM" id="SSF56349">
    <property type="entry name" value="DNA breaking-rejoining enzymes"/>
    <property type="match status" value="1"/>
</dbReference>
<proteinExistence type="predicted"/>
<keyword evidence="1" id="KW-0233">DNA recombination</keyword>
<feature type="domain" description="Tyr recombinase" evidence="2">
    <location>
        <begin position="29"/>
        <end position="101"/>
    </location>
</feature>
<sequence length="125" mass="13920">MLAKKGKTIKTDRLCLTENPSWKTSSWYKNSPVGVNEFSKRFKTSAEKVGLDTKSRKITNHSARSTALSQLTKAGIGEQQLTKITGHSSAGSIRPYLQLDSSHHNKIVTTFRQDITAVESGEKRR</sequence>
<accession>A0AA38ID30</accession>
<evidence type="ECO:0000259" key="2">
    <source>
        <dbReference type="Pfam" id="PF00589"/>
    </source>
</evidence>
<dbReference type="Proteomes" id="UP001168821">
    <property type="component" value="Unassembled WGS sequence"/>
</dbReference>